<evidence type="ECO:0000259" key="3">
    <source>
        <dbReference type="PROSITE" id="PS51782"/>
    </source>
</evidence>
<feature type="domain" description="LysM" evidence="3">
    <location>
        <begin position="52"/>
        <end position="97"/>
    </location>
</feature>
<dbReference type="EMBL" id="JAPQKL010000005">
    <property type="protein sequence ID" value="KAJ5131499.1"/>
    <property type="molecule type" value="Genomic_DNA"/>
</dbReference>
<gene>
    <name evidence="4" type="ORF">N7515_007538</name>
</gene>
<evidence type="ECO:0000256" key="1">
    <source>
        <dbReference type="ARBA" id="ARBA00022669"/>
    </source>
</evidence>
<organism evidence="4 5">
    <name type="scientific">Penicillium bovifimosum</name>
    <dbReference type="NCBI Taxonomy" id="126998"/>
    <lineage>
        <taxon>Eukaryota</taxon>
        <taxon>Fungi</taxon>
        <taxon>Dikarya</taxon>
        <taxon>Ascomycota</taxon>
        <taxon>Pezizomycotina</taxon>
        <taxon>Eurotiomycetes</taxon>
        <taxon>Eurotiomycetidae</taxon>
        <taxon>Eurotiales</taxon>
        <taxon>Aspergillaceae</taxon>
        <taxon>Penicillium</taxon>
    </lineage>
</organism>
<dbReference type="Pfam" id="PF01476">
    <property type="entry name" value="LysM"/>
    <property type="match status" value="2"/>
</dbReference>
<proteinExistence type="predicted"/>
<evidence type="ECO:0000313" key="4">
    <source>
        <dbReference type="EMBL" id="KAJ5131499.1"/>
    </source>
</evidence>
<dbReference type="PANTHER" id="PTHR47700:SF1">
    <property type="entry name" value="CHITINASE"/>
    <property type="match status" value="1"/>
</dbReference>
<accession>A0A9W9GY95</accession>
<dbReference type="Proteomes" id="UP001149079">
    <property type="component" value="Unassembled WGS sequence"/>
</dbReference>
<dbReference type="PROSITE" id="PS51782">
    <property type="entry name" value="LYSM"/>
    <property type="match status" value="3"/>
</dbReference>
<dbReference type="SMART" id="SM00257">
    <property type="entry name" value="LysM"/>
    <property type="match status" value="2"/>
</dbReference>
<keyword evidence="1" id="KW-0147">Chitin-binding</keyword>
<sequence length="195" mass="20977">MAAKCGIHSADILRYNPAQGFCSKLTPGQKICCSSGTLQQKRDLLSSRGECRTEKVRPGDICGEIATRCGISGADFTKYNSAKGFCSNLKPGQHVCCSSGTLPDFSLKPNKDGSCATTTVGDGENCSIIAAANGLTVKDIDDFNQKTWGWTGCKNVFKDSVICISKGIRVNNFLGAGAINSKRMVNVRWIFSCWR</sequence>
<reference evidence="4" key="2">
    <citation type="journal article" date="2023" name="IMA Fungus">
        <title>Comparative genomic study of the Penicillium genus elucidates a diverse pangenome and 15 lateral gene transfer events.</title>
        <authorList>
            <person name="Petersen C."/>
            <person name="Sorensen T."/>
            <person name="Nielsen M.R."/>
            <person name="Sondergaard T.E."/>
            <person name="Sorensen J.L."/>
            <person name="Fitzpatrick D.A."/>
            <person name="Frisvad J.C."/>
            <person name="Nielsen K.L."/>
        </authorList>
    </citation>
    <scope>NUCLEOTIDE SEQUENCE</scope>
    <source>
        <strain evidence="4">IBT 22155</strain>
    </source>
</reference>
<dbReference type="AlphaFoldDB" id="A0A9W9GY95"/>
<reference evidence="4" key="1">
    <citation type="submission" date="2022-11" db="EMBL/GenBank/DDBJ databases">
        <authorList>
            <person name="Petersen C."/>
        </authorList>
    </citation>
    <scope>NUCLEOTIDE SEQUENCE</scope>
    <source>
        <strain evidence="4">IBT 22155</strain>
    </source>
</reference>
<keyword evidence="2" id="KW-0843">Virulence</keyword>
<feature type="domain" description="LysM" evidence="3">
    <location>
        <begin position="1"/>
        <end position="33"/>
    </location>
</feature>
<comment type="caution">
    <text evidence="4">The sequence shown here is derived from an EMBL/GenBank/DDBJ whole genome shotgun (WGS) entry which is preliminary data.</text>
</comment>
<dbReference type="InterPro" id="IPR036779">
    <property type="entry name" value="LysM_dom_sf"/>
</dbReference>
<dbReference type="RefSeq" id="XP_056521878.1">
    <property type="nucleotide sequence ID" value="XM_056668282.1"/>
</dbReference>
<dbReference type="GeneID" id="81407452"/>
<keyword evidence="5" id="KW-1185">Reference proteome</keyword>
<evidence type="ECO:0000256" key="2">
    <source>
        <dbReference type="ARBA" id="ARBA00023026"/>
    </source>
</evidence>
<name>A0A9W9GY95_9EURO</name>
<dbReference type="GO" id="GO:0008061">
    <property type="term" value="F:chitin binding"/>
    <property type="evidence" value="ECO:0007669"/>
    <property type="project" value="UniProtKB-KW"/>
</dbReference>
<dbReference type="InterPro" id="IPR053214">
    <property type="entry name" value="LysM12-like"/>
</dbReference>
<dbReference type="Gene3D" id="3.10.350.10">
    <property type="entry name" value="LysM domain"/>
    <property type="match status" value="3"/>
</dbReference>
<protein>
    <recommendedName>
        <fullName evidence="3">LysM domain-containing protein</fullName>
    </recommendedName>
</protein>
<evidence type="ECO:0000313" key="5">
    <source>
        <dbReference type="Proteomes" id="UP001149079"/>
    </source>
</evidence>
<dbReference type="SUPFAM" id="SSF54106">
    <property type="entry name" value="LysM domain"/>
    <property type="match status" value="1"/>
</dbReference>
<dbReference type="InterPro" id="IPR018392">
    <property type="entry name" value="LysM"/>
</dbReference>
<feature type="domain" description="LysM" evidence="3">
    <location>
        <begin position="116"/>
        <end position="164"/>
    </location>
</feature>
<dbReference type="PANTHER" id="PTHR47700">
    <property type="entry name" value="V CHITINASE, PUTATIVE (AFU_ORTHOLOGUE AFUA_6G13720)-RELATED"/>
    <property type="match status" value="1"/>
</dbReference>
<dbReference type="OrthoDB" id="4352447at2759"/>